<dbReference type="GO" id="GO:0080120">
    <property type="term" value="P:CAAX-box protein maturation"/>
    <property type="evidence" value="ECO:0007669"/>
    <property type="project" value="UniProtKB-ARBA"/>
</dbReference>
<dbReference type="GO" id="GO:0006508">
    <property type="term" value="P:proteolysis"/>
    <property type="evidence" value="ECO:0007669"/>
    <property type="project" value="UniProtKB-KW"/>
</dbReference>
<feature type="transmembrane region" description="Helical" evidence="1">
    <location>
        <begin position="275"/>
        <end position="299"/>
    </location>
</feature>
<comment type="caution">
    <text evidence="3">The sequence shown here is derived from an EMBL/GenBank/DDBJ whole genome shotgun (WGS) entry which is preliminary data.</text>
</comment>
<feature type="domain" description="CAAX prenyl protease 2/Lysostaphin resistance protein A-like" evidence="2">
    <location>
        <begin position="188"/>
        <end position="280"/>
    </location>
</feature>
<dbReference type="PANTHER" id="PTHR39430:SF1">
    <property type="entry name" value="PROTEASE"/>
    <property type="match status" value="1"/>
</dbReference>
<protein>
    <submittedName>
        <fullName evidence="3">CPBP family intramembrane metalloprotease domain-containing protein</fullName>
    </submittedName>
</protein>
<keyword evidence="1" id="KW-1133">Transmembrane helix</keyword>
<name>A0A2I1III6_9MICO</name>
<feature type="transmembrane region" description="Helical" evidence="1">
    <location>
        <begin position="149"/>
        <end position="173"/>
    </location>
</feature>
<sequence>MTTCSRPRWMRFRAIVRAAAVEVFTHPIQPDSRMALMVYPPNPYADAPTPEIPDFKRPDSHRIWQLVAGIAAFVIAQVVTILVYAAIVGVGRLDSLTAGLGPEATDSYGFGFGLMAGAVTMFVLYLLIMRFIAGAPGHGLRGKNKVTEILMGTGLATAVLGVSVGVIALFGGFRITGITPREELLPAFVLALGVGLGPAFTEELLFRGFLLRIFDAWWGWVPSLLITSAIFGLVHLGNPDATVSGAIFIAIEAGLLLGGAYLLTRRLWLAIAIHAAWNFVQAFIFVSPVSGTGEAVGLFQVEWSGSSWLTGGAMGLEGSVITAVLGLLAGIGLLLLAGKHGTLLPREAVIRREKAAKR</sequence>
<feature type="transmembrane region" description="Helical" evidence="1">
    <location>
        <begin position="243"/>
        <end position="263"/>
    </location>
</feature>
<dbReference type="Pfam" id="PF02517">
    <property type="entry name" value="Rce1-like"/>
    <property type="match status" value="1"/>
</dbReference>
<keyword evidence="3" id="KW-0378">Hydrolase</keyword>
<keyword evidence="1" id="KW-0472">Membrane</keyword>
<keyword evidence="1" id="KW-0812">Transmembrane</keyword>
<keyword evidence="3" id="KW-0645">Protease</keyword>
<dbReference type="GO" id="GO:0008237">
    <property type="term" value="F:metallopeptidase activity"/>
    <property type="evidence" value="ECO:0007669"/>
    <property type="project" value="UniProtKB-KW"/>
</dbReference>
<feature type="transmembrane region" description="Helical" evidence="1">
    <location>
        <begin position="66"/>
        <end position="87"/>
    </location>
</feature>
<proteinExistence type="predicted"/>
<gene>
    <name evidence="3" type="ORF">CYJ40_02380</name>
</gene>
<dbReference type="AlphaFoldDB" id="A0A2I1III6"/>
<dbReference type="PANTHER" id="PTHR39430">
    <property type="entry name" value="MEMBRANE-ASSOCIATED PROTEASE-RELATED"/>
    <property type="match status" value="1"/>
</dbReference>
<evidence type="ECO:0000259" key="2">
    <source>
        <dbReference type="Pfam" id="PF02517"/>
    </source>
</evidence>
<feature type="transmembrane region" description="Helical" evidence="1">
    <location>
        <begin position="217"/>
        <end position="237"/>
    </location>
</feature>
<accession>A0A2I1III6</accession>
<dbReference type="STRING" id="1176165.GCA_001584405_00240"/>
<dbReference type="EMBL" id="PKGO01000002">
    <property type="protein sequence ID" value="PKY70923.1"/>
    <property type="molecule type" value="Genomic_DNA"/>
</dbReference>
<reference evidence="3 4" key="1">
    <citation type="submission" date="2017-12" db="EMBL/GenBank/DDBJ databases">
        <title>Phylogenetic diversity of female urinary microbiome.</title>
        <authorList>
            <person name="Thomas-White K."/>
            <person name="Wolfe A.J."/>
        </authorList>
    </citation>
    <scope>NUCLEOTIDE SEQUENCE [LARGE SCALE GENOMIC DNA]</scope>
    <source>
        <strain evidence="3 4">UMB0426</strain>
    </source>
</reference>
<evidence type="ECO:0000256" key="1">
    <source>
        <dbReference type="SAM" id="Phobius"/>
    </source>
</evidence>
<keyword evidence="3" id="KW-0482">Metalloprotease</keyword>
<evidence type="ECO:0000313" key="4">
    <source>
        <dbReference type="Proteomes" id="UP000242755"/>
    </source>
</evidence>
<feature type="transmembrane region" description="Helical" evidence="1">
    <location>
        <begin position="107"/>
        <end position="128"/>
    </location>
</feature>
<organism evidence="3 4">
    <name type="scientific">Brevibacterium ravenspurgense</name>
    <dbReference type="NCBI Taxonomy" id="479117"/>
    <lineage>
        <taxon>Bacteria</taxon>
        <taxon>Bacillati</taxon>
        <taxon>Actinomycetota</taxon>
        <taxon>Actinomycetes</taxon>
        <taxon>Micrococcales</taxon>
        <taxon>Brevibacteriaceae</taxon>
        <taxon>Brevibacterium</taxon>
    </lineage>
</organism>
<dbReference type="Proteomes" id="UP000242755">
    <property type="component" value="Unassembled WGS sequence"/>
</dbReference>
<dbReference type="InterPro" id="IPR003675">
    <property type="entry name" value="Rce1/LyrA-like_dom"/>
</dbReference>
<feature type="transmembrane region" description="Helical" evidence="1">
    <location>
        <begin position="185"/>
        <end position="205"/>
    </location>
</feature>
<dbReference type="GO" id="GO:0004175">
    <property type="term" value="F:endopeptidase activity"/>
    <property type="evidence" value="ECO:0007669"/>
    <property type="project" value="UniProtKB-ARBA"/>
</dbReference>
<feature type="transmembrane region" description="Helical" evidence="1">
    <location>
        <begin position="319"/>
        <end position="337"/>
    </location>
</feature>
<evidence type="ECO:0000313" key="3">
    <source>
        <dbReference type="EMBL" id="PKY70923.1"/>
    </source>
</evidence>